<name>A0AA40GCM3_9HYME</name>
<evidence type="ECO:0000313" key="2">
    <source>
        <dbReference type="Proteomes" id="UP001177670"/>
    </source>
</evidence>
<sequence length="74" mass="8049">MAGGPEHRPSQPRSPRAMFTLHLRIYSCIHGTALRGKTHLSSIPAAAATTSNVEQCPFVDSMAARYHADDTPLF</sequence>
<evidence type="ECO:0000313" key="1">
    <source>
        <dbReference type="EMBL" id="KAK1135252.1"/>
    </source>
</evidence>
<dbReference type="AlphaFoldDB" id="A0AA40GCM3"/>
<dbReference type="Proteomes" id="UP001177670">
    <property type="component" value="Unassembled WGS sequence"/>
</dbReference>
<dbReference type="EMBL" id="JAHYIQ010000002">
    <property type="protein sequence ID" value="KAK1135252.1"/>
    <property type="molecule type" value="Genomic_DNA"/>
</dbReference>
<organism evidence="1 2">
    <name type="scientific">Melipona bicolor</name>
    <dbReference type="NCBI Taxonomy" id="60889"/>
    <lineage>
        <taxon>Eukaryota</taxon>
        <taxon>Metazoa</taxon>
        <taxon>Ecdysozoa</taxon>
        <taxon>Arthropoda</taxon>
        <taxon>Hexapoda</taxon>
        <taxon>Insecta</taxon>
        <taxon>Pterygota</taxon>
        <taxon>Neoptera</taxon>
        <taxon>Endopterygota</taxon>
        <taxon>Hymenoptera</taxon>
        <taxon>Apocrita</taxon>
        <taxon>Aculeata</taxon>
        <taxon>Apoidea</taxon>
        <taxon>Anthophila</taxon>
        <taxon>Apidae</taxon>
        <taxon>Melipona</taxon>
    </lineage>
</organism>
<proteinExistence type="predicted"/>
<reference evidence="1" key="1">
    <citation type="submission" date="2021-10" db="EMBL/GenBank/DDBJ databases">
        <title>Melipona bicolor Genome sequencing and assembly.</title>
        <authorList>
            <person name="Araujo N.S."/>
            <person name="Arias M.C."/>
        </authorList>
    </citation>
    <scope>NUCLEOTIDE SEQUENCE</scope>
    <source>
        <strain evidence="1">USP_2M_L1-L4_2017</strain>
        <tissue evidence="1">Whole body</tissue>
    </source>
</reference>
<protein>
    <submittedName>
        <fullName evidence="1">Uncharacterized protein</fullName>
    </submittedName>
</protein>
<accession>A0AA40GCM3</accession>
<gene>
    <name evidence="1" type="ORF">K0M31_008023</name>
</gene>
<comment type="caution">
    <text evidence="1">The sequence shown here is derived from an EMBL/GenBank/DDBJ whole genome shotgun (WGS) entry which is preliminary data.</text>
</comment>
<keyword evidence="2" id="KW-1185">Reference proteome</keyword>